<dbReference type="Proteomes" id="UP000515909">
    <property type="component" value="Chromosome"/>
</dbReference>
<evidence type="ECO:0000256" key="4">
    <source>
        <dbReference type="SAM" id="SignalP"/>
    </source>
</evidence>
<dbReference type="OrthoDB" id="362670at2"/>
<dbReference type="KEGG" id="cfem:HCR03_10880"/>
<evidence type="ECO:0000313" key="7">
    <source>
        <dbReference type="Proteomes" id="UP000469440"/>
    </source>
</evidence>
<keyword evidence="2" id="KW-0813">Transport</keyword>
<dbReference type="PROSITE" id="PS51257">
    <property type="entry name" value="PROKAR_LIPOPROTEIN"/>
    <property type="match status" value="1"/>
</dbReference>
<dbReference type="Proteomes" id="UP000469440">
    <property type="component" value="Unassembled WGS sequence"/>
</dbReference>
<dbReference type="RefSeq" id="WP_066644488.1">
    <property type="nucleotide sequence ID" value="NZ_CP060286.1"/>
</dbReference>
<dbReference type="GO" id="GO:0042956">
    <property type="term" value="P:maltodextrin transmembrane transport"/>
    <property type="evidence" value="ECO:0007669"/>
    <property type="project" value="TreeGrafter"/>
</dbReference>
<gene>
    <name evidence="5" type="primary">mdxE</name>
    <name evidence="5" type="ORF">CAFE_34650</name>
    <name evidence="6" type="ORF">HCR03_10880</name>
</gene>
<accession>A0A6N8I5D4</accession>
<reference evidence="5 7" key="1">
    <citation type="submission" date="2019-09" db="EMBL/GenBank/DDBJ databases">
        <title>Genome sequence of Clostridium sp. EA1.</title>
        <authorList>
            <person name="Poehlein A."/>
            <person name="Bengelsdorf F.R."/>
            <person name="Daniel R."/>
        </authorList>
    </citation>
    <scope>NUCLEOTIDE SEQUENCE [LARGE SCALE GENOMIC DNA]</scope>
    <source>
        <strain evidence="5 7">EA1</strain>
    </source>
</reference>
<dbReference type="GO" id="GO:0055052">
    <property type="term" value="C:ATP-binding cassette (ABC) transporter complex, substrate-binding subunit-containing"/>
    <property type="evidence" value="ECO:0007669"/>
    <property type="project" value="TreeGrafter"/>
</dbReference>
<dbReference type="PANTHER" id="PTHR30061:SF50">
    <property type="entry name" value="MALTOSE_MALTODEXTRIN-BINDING PERIPLASMIC PROTEIN"/>
    <property type="match status" value="1"/>
</dbReference>
<dbReference type="Pfam" id="PF13416">
    <property type="entry name" value="SBP_bac_8"/>
    <property type="match status" value="1"/>
</dbReference>
<evidence type="ECO:0000313" key="6">
    <source>
        <dbReference type="EMBL" id="QNK39270.1"/>
    </source>
</evidence>
<feature type="chain" id="PRO_5038251972" evidence="4">
    <location>
        <begin position="23"/>
        <end position="422"/>
    </location>
</feature>
<evidence type="ECO:0000256" key="1">
    <source>
        <dbReference type="ARBA" id="ARBA00008520"/>
    </source>
</evidence>
<feature type="signal peptide" evidence="4">
    <location>
        <begin position="1"/>
        <end position="22"/>
    </location>
</feature>
<dbReference type="PANTHER" id="PTHR30061">
    <property type="entry name" value="MALTOSE-BINDING PERIPLASMIC PROTEIN"/>
    <property type="match status" value="1"/>
</dbReference>
<name>A0A6N8I5D4_9FIRM</name>
<dbReference type="EMBL" id="VWXL01000100">
    <property type="protein sequence ID" value="MVB12723.1"/>
    <property type="molecule type" value="Genomic_DNA"/>
</dbReference>
<reference evidence="6 8" key="2">
    <citation type="submission" date="2020-08" db="EMBL/GenBank/DDBJ databases">
        <title>The isolate Caproiciproducens sp. 7D4C2 produces n-caproate at mildly acidic conditions from hexoses: genome and rBOX comparison with related strains and chain-elongating bacteria.</title>
        <authorList>
            <person name="Esquivel-Elizondo S."/>
            <person name="Bagci C."/>
            <person name="Temovska M."/>
            <person name="Jeon B.S."/>
            <person name="Bessarab I."/>
            <person name="Williams R.B.H."/>
            <person name="Huson D.H."/>
            <person name="Angenent L.T."/>
        </authorList>
    </citation>
    <scope>NUCLEOTIDE SEQUENCE [LARGE SCALE GENOMIC DNA]</scope>
    <source>
        <strain evidence="6 8">7D4C2</strain>
    </source>
</reference>
<dbReference type="GO" id="GO:0015768">
    <property type="term" value="P:maltose transport"/>
    <property type="evidence" value="ECO:0007669"/>
    <property type="project" value="TreeGrafter"/>
</dbReference>
<proteinExistence type="inferred from homology"/>
<organism evidence="5 7">
    <name type="scientific">Caproicibacter fermentans</name>
    <dbReference type="NCBI Taxonomy" id="2576756"/>
    <lineage>
        <taxon>Bacteria</taxon>
        <taxon>Bacillati</taxon>
        <taxon>Bacillota</taxon>
        <taxon>Clostridia</taxon>
        <taxon>Eubacteriales</taxon>
        <taxon>Acutalibacteraceae</taxon>
        <taxon>Caproicibacter</taxon>
    </lineage>
</organism>
<dbReference type="InterPro" id="IPR006059">
    <property type="entry name" value="SBP"/>
</dbReference>
<sequence>MKTRTKFTALLLAACTMGSALTGCQGSTGAASSSAQSANAAVSSANSQKPVSITVWHEAEDGIVKPLKTELDKLSPNITVTFQRKQNMSDALKLSGNDPSSAPDLYLMAHDKTGTFAQMGILAPVTDFISESELSDLIPMTVKAGTYQDKIYQLPVYFETQMLIYNKALMKKVPTTTDDWLSYMKANTDTKKGTYALVEQHSTAYYAAAWMHSFGATIIDGEGKPELNSQAMKDALTYHKRFVAYEPTDGEYNTDTTLFLSGKAQAIIQGPWLIPSIKSAGIDYGVAPLPTVNSTGKPLMPYSGVEGMYVLKNAESAKKDAVAAVLRQLLKPEAGIALAEAADEAPANSKCYDDAAVSENASLMDMKNTAQTAVPMQNVPQMDVMWTVTENALSAINKNNQEIAAQLEDAQKKAIEGIAAMQ</sequence>
<evidence type="ECO:0000256" key="3">
    <source>
        <dbReference type="ARBA" id="ARBA00022729"/>
    </source>
</evidence>
<protein>
    <submittedName>
        <fullName evidence="6">Extracellular solute-binding protein</fullName>
    </submittedName>
    <submittedName>
        <fullName evidence="5">Maltodextrin-binding protein MdxE</fullName>
    </submittedName>
</protein>
<evidence type="ECO:0000313" key="8">
    <source>
        <dbReference type="Proteomes" id="UP000515909"/>
    </source>
</evidence>
<dbReference type="Gene3D" id="3.40.190.10">
    <property type="entry name" value="Periplasmic binding protein-like II"/>
    <property type="match status" value="2"/>
</dbReference>
<dbReference type="GO" id="GO:1901982">
    <property type="term" value="F:maltose binding"/>
    <property type="evidence" value="ECO:0007669"/>
    <property type="project" value="TreeGrafter"/>
</dbReference>
<comment type="similarity">
    <text evidence="1">Belongs to the bacterial solute-binding protein 1 family.</text>
</comment>
<keyword evidence="7" id="KW-1185">Reference proteome</keyword>
<accession>A0A7G8T6M9</accession>
<dbReference type="EMBL" id="CP060286">
    <property type="protein sequence ID" value="QNK39270.1"/>
    <property type="molecule type" value="Genomic_DNA"/>
</dbReference>
<dbReference type="AlphaFoldDB" id="A0A6N8I5D4"/>
<keyword evidence="3 4" id="KW-0732">Signal</keyword>
<dbReference type="SUPFAM" id="SSF53850">
    <property type="entry name" value="Periplasmic binding protein-like II"/>
    <property type="match status" value="1"/>
</dbReference>
<evidence type="ECO:0000313" key="5">
    <source>
        <dbReference type="EMBL" id="MVB12723.1"/>
    </source>
</evidence>
<evidence type="ECO:0000256" key="2">
    <source>
        <dbReference type="ARBA" id="ARBA00022448"/>
    </source>
</evidence>